<sequence length="145" mass="16274">MSSTADPLPRMSKDVADRVHKSQTNNKRKIICLSDFDGTIFMQDTGHILFDKYGCGAKRRATLDEQIQTGERSFREVMKDNLDIDVGFRAFHQFCRTNSIPFNVISAGLKAAVLRRVLDTFLGEEESSHIGIVANDAEIKDDGSY</sequence>
<keyword evidence="3" id="KW-1185">Reference proteome</keyword>
<reference evidence="2" key="2">
    <citation type="submission" date="2023-06" db="EMBL/GenBank/DDBJ databases">
        <authorList>
            <consortium name="Lawrence Berkeley National Laboratory"/>
            <person name="Haridas S."/>
            <person name="Hensen N."/>
            <person name="Bonometti L."/>
            <person name="Westerberg I."/>
            <person name="Brannstrom I.O."/>
            <person name="Guillou S."/>
            <person name="Cros-Aarteil S."/>
            <person name="Calhoun S."/>
            <person name="Kuo A."/>
            <person name="Mondo S."/>
            <person name="Pangilinan J."/>
            <person name="Riley R."/>
            <person name="Labutti K."/>
            <person name="Andreopoulos B."/>
            <person name="Lipzen A."/>
            <person name="Chen C."/>
            <person name="Yanf M."/>
            <person name="Daum C."/>
            <person name="Ng V."/>
            <person name="Clum A."/>
            <person name="Steindorff A."/>
            <person name="Ohm R."/>
            <person name="Martin F."/>
            <person name="Silar P."/>
            <person name="Natvig D."/>
            <person name="Lalanne C."/>
            <person name="Gautier V."/>
            <person name="Ament-Velasquez S.L."/>
            <person name="Kruys A."/>
            <person name="Hutchinson M.I."/>
            <person name="Powell A.J."/>
            <person name="Barry K."/>
            <person name="Miller A.N."/>
            <person name="Grigoriev I.V."/>
            <person name="Debuchy R."/>
            <person name="Gladieux P."/>
            <person name="Thoren M.H."/>
            <person name="Johannesson H."/>
        </authorList>
    </citation>
    <scope>NUCLEOTIDE SEQUENCE</scope>
    <source>
        <strain evidence="2">CBS 955.72</strain>
    </source>
</reference>
<dbReference type="InterPro" id="IPR050849">
    <property type="entry name" value="HAD-like_hydrolase_phosphatase"/>
</dbReference>
<dbReference type="SUPFAM" id="SSF56784">
    <property type="entry name" value="HAD-like"/>
    <property type="match status" value="1"/>
</dbReference>
<dbReference type="EMBL" id="JAUIQD010000002">
    <property type="protein sequence ID" value="KAK3360114.1"/>
    <property type="molecule type" value="Genomic_DNA"/>
</dbReference>
<feature type="compositionally biased region" description="Basic and acidic residues" evidence="1">
    <location>
        <begin position="11"/>
        <end position="20"/>
    </location>
</feature>
<name>A0AAJ0HRH4_9PEZI</name>
<reference evidence="2" key="1">
    <citation type="journal article" date="2023" name="Mol. Phylogenet. Evol.">
        <title>Genome-scale phylogeny and comparative genomics of the fungal order Sordariales.</title>
        <authorList>
            <person name="Hensen N."/>
            <person name="Bonometti L."/>
            <person name="Westerberg I."/>
            <person name="Brannstrom I.O."/>
            <person name="Guillou S."/>
            <person name="Cros-Aarteil S."/>
            <person name="Calhoun S."/>
            <person name="Haridas S."/>
            <person name="Kuo A."/>
            <person name="Mondo S."/>
            <person name="Pangilinan J."/>
            <person name="Riley R."/>
            <person name="LaButti K."/>
            <person name="Andreopoulos B."/>
            <person name="Lipzen A."/>
            <person name="Chen C."/>
            <person name="Yan M."/>
            <person name="Daum C."/>
            <person name="Ng V."/>
            <person name="Clum A."/>
            <person name="Steindorff A."/>
            <person name="Ohm R.A."/>
            <person name="Martin F."/>
            <person name="Silar P."/>
            <person name="Natvig D.O."/>
            <person name="Lalanne C."/>
            <person name="Gautier V."/>
            <person name="Ament-Velasquez S.L."/>
            <person name="Kruys A."/>
            <person name="Hutchinson M.I."/>
            <person name="Powell A.J."/>
            <person name="Barry K."/>
            <person name="Miller A.N."/>
            <person name="Grigoriev I.V."/>
            <person name="Debuchy R."/>
            <person name="Gladieux P."/>
            <person name="Hiltunen Thoren M."/>
            <person name="Johannesson H."/>
        </authorList>
    </citation>
    <scope>NUCLEOTIDE SEQUENCE</scope>
    <source>
        <strain evidence="2">CBS 955.72</strain>
    </source>
</reference>
<feature type="region of interest" description="Disordered" evidence="1">
    <location>
        <begin position="1"/>
        <end position="21"/>
    </location>
</feature>
<evidence type="ECO:0000256" key="1">
    <source>
        <dbReference type="SAM" id="MobiDB-lite"/>
    </source>
</evidence>
<proteinExistence type="predicted"/>
<accession>A0AAJ0HRH4</accession>
<dbReference type="Gene3D" id="3.40.50.1000">
    <property type="entry name" value="HAD superfamily/HAD-like"/>
    <property type="match status" value="1"/>
</dbReference>
<evidence type="ECO:0000313" key="3">
    <source>
        <dbReference type="Proteomes" id="UP001275084"/>
    </source>
</evidence>
<dbReference type="AlphaFoldDB" id="A0AAJ0HRH4"/>
<gene>
    <name evidence="2" type="ORF">B0T25DRAFT_565053</name>
</gene>
<dbReference type="InterPro" id="IPR023214">
    <property type="entry name" value="HAD_sf"/>
</dbReference>
<dbReference type="PANTHER" id="PTHR28181">
    <property type="entry name" value="UPF0655 PROTEIN YCR015C"/>
    <property type="match status" value="1"/>
</dbReference>
<protein>
    <submittedName>
        <fullName evidence="2">Uncharacterized protein</fullName>
    </submittedName>
</protein>
<comment type="caution">
    <text evidence="2">The sequence shown here is derived from an EMBL/GenBank/DDBJ whole genome shotgun (WGS) entry which is preliminary data.</text>
</comment>
<dbReference type="Proteomes" id="UP001275084">
    <property type="component" value="Unassembled WGS sequence"/>
</dbReference>
<dbReference type="InterPro" id="IPR036412">
    <property type="entry name" value="HAD-like_sf"/>
</dbReference>
<dbReference type="PANTHER" id="PTHR28181:SF2">
    <property type="entry name" value="PHOSPHORIC MONOESTER HYDROLASE"/>
    <property type="match status" value="1"/>
</dbReference>
<organism evidence="2 3">
    <name type="scientific">Lasiosphaeria hispida</name>
    <dbReference type="NCBI Taxonomy" id="260671"/>
    <lineage>
        <taxon>Eukaryota</taxon>
        <taxon>Fungi</taxon>
        <taxon>Dikarya</taxon>
        <taxon>Ascomycota</taxon>
        <taxon>Pezizomycotina</taxon>
        <taxon>Sordariomycetes</taxon>
        <taxon>Sordariomycetidae</taxon>
        <taxon>Sordariales</taxon>
        <taxon>Lasiosphaeriaceae</taxon>
        <taxon>Lasiosphaeria</taxon>
    </lineage>
</organism>
<evidence type="ECO:0000313" key="2">
    <source>
        <dbReference type="EMBL" id="KAK3360114.1"/>
    </source>
</evidence>